<dbReference type="PANTHER" id="PTHR34386">
    <property type="entry name" value="GLUTAREDOXIN"/>
    <property type="match status" value="1"/>
</dbReference>
<evidence type="ECO:0000313" key="3">
    <source>
        <dbReference type="Proteomes" id="UP000182517"/>
    </source>
</evidence>
<gene>
    <name evidence="2" type="ORF">A7E78_08140</name>
</gene>
<dbReference type="OrthoDB" id="8991911at2"/>
<dbReference type="Gene3D" id="3.40.30.10">
    <property type="entry name" value="Glutaredoxin"/>
    <property type="match status" value="1"/>
</dbReference>
<dbReference type="Proteomes" id="UP000182517">
    <property type="component" value="Chromosome"/>
</dbReference>
<dbReference type="KEGG" id="pef:A7E78_08140"/>
<dbReference type="InterPro" id="IPR051548">
    <property type="entry name" value="Grx-like_ET"/>
</dbReference>
<dbReference type="Pfam" id="PF00462">
    <property type="entry name" value="Glutaredoxin"/>
    <property type="match status" value="1"/>
</dbReference>
<reference evidence="2 3" key="1">
    <citation type="journal article" date="2017" name="Genome Announc.">
        <title>Complete Genome Sequences of Two Acetylene-Fermenting Pelobacter acetylenicus Strains.</title>
        <authorList>
            <person name="Sutton J.M."/>
            <person name="Baesman S.M."/>
            <person name="Fierst J.L."/>
            <person name="Poret-Peterson A.T."/>
            <person name="Oremland R.S."/>
            <person name="Dunlap D.S."/>
            <person name="Akob D.M."/>
        </authorList>
    </citation>
    <scope>NUCLEOTIDE SEQUENCE [LARGE SCALE GENOMIC DNA]</scope>
    <source>
        <strain evidence="2 3">SFB93</strain>
    </source>
</reference>
<dbReference type="EMBL" id="CP015519">
    <property type="protein sequence ID" value="APG27810.1"/>
    <property type="molecule type" value="Genomic_DNA"/>
</dbReference>
<dbReference type="SUPFAM" id="SSF52833">
    <property type="entry name" value="Thioredoxin-like"/>
    <property type="match status" value="1"/>
</dbReference>
<dbReference type="PROSITE" id="PS51354">
    <property type="entry name" value="GLUTAREDOXIN_2"/>
    <property type="match status" value="1"/>
</dbReference>
<name>A0A1L3GPK4_9BACT</name>
<feature type="domain" description="Glutaredoxin" evidence="1">
    <location>
        <begin position="38"/>
        <end position="95"/>
    </location>
</feature>
<dbReference type="GO" id="GO:0045454">
    <property type="term" value="P:cell redox homeostasis"/>
    <property type="evidence" value="ECO:0007669"/>
    <property type="project" value="TreeGrafter"/>
</dbReference>
<proteinExistence type="predicted"/>
<accession>A0A1L3GPK4</accession>
<dbReference type="AlphaFoldDB" id="A0A1L3GPK4"/>
<organism evidence="2 3">
    <name type="scientific">Syntrophotalea acetylenivorans</name>
    <dbReference type="NCBI Taxonomy" id="1842532"/>
    <lineage>
        <taxon>Bacteria</taxon>
        <taxon>Pseudomonadati</taxon>
        <taxon>Thermodesulfobacteriota</taxon>
        <taxon>Desulfuromonadia</taxon>
        <taxon>Desulfuromonadales</taxon>
        <taxon>Syntrophotaleaceae</taxon>
        <taxon>Syntrophotalea</taxon>
    </lineage>
</organism>
<dbReference type="RefSeq" id="WP_072283775.1">
    <property type="nucleotide sequence ID" value="NZ_CP015519.1"/>
</dbReference>
<dbReference type="InterPro" id="IPR002109">
    <property type="entry name" value="Glutaredoxin"/>
</dbReference>
<evidence type="ECO:0000259" key="1">
    <source>
        <dbReference type="Pfam" id="PF00462"/>
    </source>
</evidence>
<dbReference type="GO" id="GO:0009055">
    <property type="term" value="F:electron transfer activity"/>
    <property type="evidence" value="ECO:0007669"/>
    <property type="project" value="TreeGrafter"/>
</dbReference>
<dbReference type="CDD" id="cd02976">
    <property type="entry name" value="NrdH"/>
    <property type="match status" value="1"/>
</dbReference>
<protein>
    <recommendedName>
        <fullName evidence="1">Glutaredoxin domain-containing protein</fullName>
    </recommendedName>
</protein>
<dbReference type="PANTHER" id="PTHR34386:SF1">
    <property type="entry name" value="GLUTAREDOXIN-LIKE PROTEIN NRDH"/>
    <property type="match status" value="1"/>
</dbReference>
<dbReference type="InterPro" id="IPR036249">
    <property type="entry name" value="Thioredoxin-like_sf"/>
</dbReference>
<evidence type="ECO:0000313" key="2">
    <source>
        <dbReference type="EMBL" id="APG27810.1"/>
    </source>
</evidence>
<keyword evidence="3" id="KW-1185">Reference proteome</keyword>
<dbReference type="STRING" id="1842532.A7E78_08140"/>
<sequence length="111" mass="12358">MKKIILCIALLALIQNWGRISSLFESAPVVPASSGATIIMYSTDWCGYCKQARALFDSADAAYREYDIEKSAEGLEQYQMLGGRGVPLIVINGKLLRGFNKRQILRELSIE</sequence>